<proteinExistence type="predicted"/>
<dbReference type="EMBL" id="CP000393">
    <property type="protein sequence ID" value="ABG49995.1"/>
    <property type="molecule type" value="Genomic_DNA"/>
</dbReference>
<feature type="signal peptide" evidence="1">
    <location>
        <begin position="1"/>
        <end position="23"/>
    </location>
</feature>
<organism evidence="2">
    <name type="scientific">Trichodesmium erythraeum (strain IMS101)</name>
    <dbReference type="NCBI Taxonomy" id="203124"/>
    <lineage>
        <taxon>Bacteria</taxon>
        <taxon>Bacillati</taxon>
        <taxon>Cyanobacteriota</taxon>
        <taxon>Cyanophyceae</taxon>
        <taxon>Oscillatoriophycideae</taxon>
        <taxon>Oscillatoriales</taxon>
        <taxon>Microcoleaceae</taxon>
        <taxon>Trichodesmium</taxon>
    </lineage>
</organism>
<dbReference type="HOGENOM" id="CLU_1559801_0_0_3"/>
<protein>
    <submittedName>
        <fullName evidence="2">Uncharacterized protein</fullName>
    </submittedName>
</protein>
<accession>Q118S9</accession>
<dbReference type="RefSeq" id="WP_011610389.1">
    <property type="nucleotide sequence ID" value="NC_008312.1"/>
</dbReference>
<evidence type="ECO:0000313" key="2">
    <source>
        <dbReference type="EMBL" id="ABG49995.1"/>
    </source>
</evidence>
<dbReference type="KEGG" id="ter:Tery_0545"/>
<feature type="chain" id="PRO_5004180023" evidence="1">
    <location>
        <begin position="24"/>
        <end position="177"/>
    </location>
</feature>
<dbReference type="AlphaFoldDB" id="Q118S9"/>
<dbReference type="OrthoDB" id="71876at2"/>
<evidence type="ECO:0000256" key="1">
    <source>
        <dbReference type="SAM" id="SignalP"/>
    </source>
</evidence>
<sequence>MGTKKLVLGMIGSILGSAIVANAASVELSLEQEQVICKLKETVEAQEKAGKKLVFWPLIGKIKERVEVPFTTRLSSDVSYTILGVCDNNCSDLNLTLKNQKGDKIANDEKQDDISVISFTPAENSDYKITARPDKCTTEKCDFGMVLFAPKSVNIDIASELPEELYIFKFCQQINKN</sequence>
<dbReference type="eggNOG" id="ENOG502ZSX6">
    <property type="taxonomic scope" value="Bacteria"/>
</dbReference>
<keyword evidence="1" id="KW-0732">Signal</keyword>
<name>Q118S9_TRIEI</name>
<reference evidence="2" key="1">
    <citation type="submission" date="2006-06" db="EMBL/GenBank/DDBJ databases">
        <title>Complete sequence of Trichodesmium erythraeum IMS101.</title>
        <authorList>
            <consortium name="US DOE Joint Genome Institute"/>
            <person name="Copeland A."/>
            <person name="Lucas S."/>
            <person name="Lapidus A."/>
            <person name="Barry K."/>
            <person name="Detter J.C."/>
            <person name="Glavina del Rio T."/>
            <person name="Hammon N."/>
            <person name="Israni S."/>
            <person name="Dalin E."/>
            <person name="Tice H."/>
            <person name="Pitluck S."/>
            <person name="Kiss H."/>
            <person name="Munk A.C."/>
            <person name="Brettin T."/>
            <person name="Bruce D."/>
            <person name="Han C."/>
            <person name="Tapia R."/>
            <person name="Gilna P."/>
            <person name="Schmutz J."/>
            <person name="Larimer F."/>
            <person name="Land M."/>
            <person name="Hauser L."/>
            <person name="Kyrpides N."/>
            <person name="Kim E."/>
            <person name="Richardson P."/>
        </authorList>
    </citation>
    <scope>NUCLEOTIDE SEQUENCE [LARGE SCALE GENOMIC DNA]</scope>
    <source>
        <strain evidence="2">IMS101</strain>
    </source>
</reference>
<gene>
    <name evidence="2" type="ordered locus">Tery_0545</name>
</gene>